<keyword evidence="1" id="KW-0479">Metal-binding</keyword>
<dbReference type="EMBL" id="QWGR01000009">
    <property type="protein sequence ID" value="RIJ47147.1"/>
    <property type="molecule type" value="Genomic_DNA"/>
</dbReference>
<sequence length="359" mass="41129">MKEQINGIQQLGVGVENFHEAWKWYRKHFAMDIRMFEEEATAELMLAHTDGKPRKRHAVLALNMQGGGGFEIWQHTGKKPTPCPFDLNLGDLGINIGKIKTADIQAAYDKFKASKLNILTPITKDPSGNDHFFLKDIYQNIWEFKTKKEVFRKKEKSVSGGVIGAIIGVKNMEESLPVYQDILSYDQIVYDKTGQFEDFKGLPGGDKTFRRVLLKHSDVKQGAFSPFFGQSVIELVEAQDYEPRDIYEGRIWGDPGFIHLCFDINGMDAFREKAKKLGHPFTVDSAKAMESFDMGEAAGNFAYIQAPEGTLIEFVETHKIPILKKIGWYIDFRKRGHHPLPDYVLKLFRFMRVKDRQKK</sequence>
<evidence type="ECO:0000259" key="2">
    <source>
        <dbReference type="PROSITE" id="PS51819"/>
    </source>
</evidence>
<evidence type="ECO:0000313" key="4">
    <source>
        <dbReference type="Proteomes" id="UP000265926"/>
    </source>
</evidence>
<dbReference type="InterPro" id="IPR051785">
    <property type="entry name" value="MMCE/EMCE_epimerase"/>
</dbReference>
<dbReference type="InterPro" id="IPR029068">
    <property type="entry name" value="Glyas_Bleomycin-R_OHBP_Dase"/>
</dbReference>
<feature type="domain" description="VOC" evidence="2">
    <location>
        <begin position="161"/>
        <end position="317"/>
    </location>
</feature>
<reference evidence="3 4" key="1">
    <citation type="submission" date="2018-08" db="EMBL/GenBank/DDBJ databases">
        <title>Pallidiluteibacterium maritimus gen. nov., sp. nov., isolated from coastal sediment.</title>
        <authorList>
            <person name="Zhou L.Y."/>
        </authorList>
    </citation>
    <scope>NUCLEOTIDE SEQUENCE [LARGE SCALE GENOMIC DNA]</scope>
    <source>
        <strain evidence="3 4">XSD2</strain>
    </source>
</reference>
<protein>
    <submittedName>
        <fullName evidence="3">VOC family protein</fullName>
    </submittedName>
</protein>
<dbReference type="PANTHER" id="PTHR43048">
    <property type="entry name" value="METHYLMALONYL-COA EPIMERASE"/>
    <property type="match status" value="1"/>
</dbReference>
<evidence type="ECO:0000256" key="1">
    <source>
        <dbReference type="ARBA" id="ARBA00022723"/>
    </source>
</evidence>
<dbReference type="InterPro" id="IPR004360">
    <property type="entry name" value="Glyas_Fos-R_dOase_dom"/>
</dbReference>
<dbReference type="GO" id="GO:0004493">
    <property type="term" value="F:methylmalonyl-CoA epimerase activity"/>
    <property type="evidence" value="ECO:0007669"/>
    <property type="project" value="TreeGrafter"/>
</dbReference>
<dbReference type="GO" id="GO:0046491">
    <property type="term" value="P:L-methylmalonyl-CoA metabolic process"/>
    <property type="evidence" value="ECO:0007669"/>
    <property type="project" value="TreeGrafter"/>
</dbReference>
<dbReference type="InterPro" id="IPR037523">
    <property type="entry name" value="VOC_core"/>
</dbReference>
<gene>
    <name evidence="3" type="ORF">D1614_15410</name>
</gene>
<dbReference type="PROSITE" id="PS51819">
    <property type="entry name" value="VOC"/>
    <property type="match status" value="1"/>
</dbReference>
<dbReference type="Gene3D" id="3.10.180.10">
    <property type="entry name" value="2,3-Dihydroxybiphenyl 1,2-Dioxygenase, domain 1"/>
    <property type="match status" value="2"/>
</dbReference>
<dbReference type="SUPFAM" id="SSF54593">
    <property type="entry name" value="Glyoxalase/Bleomycin resistance protein/Dihydroxybiphenyl dioxygenase"/>
    <property type="match status" value="1"/>
</dbReference>
<evidence type="ECO:0000313" key="3">
    <source>
        <dbReference type="EMBL" id="RIJ47147.1"/>
    </source>
</evidence>
<dbReference type="PANTHER" id="PTHR43048:SF3">
    <property type="entry name" value="METHYLMALONYL-COA EPIMERASE, MITOCHONDRIAL"/>
    <property type="match status" value="1"/>
</dbReference>
<dbReference type="Pfam" id="PF00903">
    <property type="entry name" value="Glyoxalase"/>
    <property type="match status" value="1"/>
</dbReference>
<dbReference type="AlphaFoldDB" id="A0A399SYR5"/>
<proteinExistence type="predicted"/>
<dbReference type="RefSeq" id="WP_119438864.1">
    <property type="nucleotide sequence ID" value="NZ_QWGR01000009.1"/>
</dbReference>
<name>A0A399SYR5_9BACT</name>
<dbReference type="Proteomes" id="UP000265926">
    <property type="component" value="Unassembled WGS sequence"/>
</dbReference>
<organism evidence="3 4">
    <name type="scientific">Maribellus luteus</name>
    <dbReference type="NCBI Taxonomy" id="2305463"/>
    <lineage>
        <taxon>Bacteria</taxon>
        <taxon>Pseudomonadati</taxon>
        <taxon>Bacteroidota</taxon>
        <taxon>Bacteroidia</taxon>
        <taxon>Marinilabiliales</taxon>
        <taxon>Prolixibacteraceae</taxon>
        <taxon>Maribellus</taxon>
    </lineage>
</organism>
<comment type="caution">
    <text evidence="3">The sequence shown here is derived from an EMBL/GenBank/DDBJ whole genome shotgun (WGS) entry which is preliminary data.</text>
</comment>
<keyword evidence="4" id="KW-1185">Reference proteome</keyword>
<dbReference type="OrthoDB" id="9795618at2"/>
<dbReference type="GO" id="GO:0046872">
    <property type="term" value="F:metal ion binding"/>
    <property type="evidence" value="ECO:0007669"/>
    <property type="project" value="UniProtKB-KW"/>
</dbReference>
<accession>A0A399SYR5</accession>